<reference evidence="2 3" key="1">
    <citation type="submission" date="2024-08" db="EMBL/GenBank/DDBJ databases">
        <title>Whole-genome sequencing of halo(alkali)philic microorganisms from hypersaline lakes.</title>
        <authorList>
            <person name="Sorokin D.Y."/>
            <person name="Merkel A.Y."/>
            <person name="Messina E."/>
            <person name="Yakimov M."/>
        </authorList>
    </citation>
    <scope>NUCLEOTIDE SEQUENCE [LARGE SCALE GENOMIC DNA]</scope>
    <source>
        <strain evidence="2 3">Cl-TMA</strain>
    </source>
</reference>
<dbReference type="GO" id="GO:0005840">
    <property type="term" value="C:ribosome"/>
    <property type="evidence" value="ECO:0007669"/>
    <property type="project" value="UniProtKB-KW"/>
</dbReference>
<dbReference type="Gene3D" id="3.30.1330.230">
    <property type="match status" value="1"/>
</dbReference>
<name>A0ABV4TX73_9GAMM</name>
<dbReference type="NCBIfam" id="TIGR00702">
    <property type="entry name" value="YcaO-type kinase domain"/>
    <property type="match status" value="1"/>
</dbReference>
<dbReference type="PROSITE" id="PS51664">
    <property type="entry name" value="YCAO"/>
    <property type="match status" value="1"/>
</dbReference>
<evidence type="ECO:0000313" key="3">
    <source>
        <dbReference type="Proteomes" id="UP001575181"/>
    </source>
</evidence>
<comment type="caution">
    <text evidence="2">The sequence shown here is derived from an EMBL/GenBank/DDBJ whole genome shotgun (WGS) entry which is preliminary data.</text>
</comment>
<proteinExistence type="predicted"/>
<dbReference type="PANTHER" id="PTHR37809">
    <property type="entry name" value="RIBOSOMAL PROTEIN S12 METHYLTHIOTRANSFERASE ACCESSORY FACTOR YCAO"/>
    <property type="match status" value="1"/>
</dbReference>
<dbReference type="NCBIfam" id="NF040716">
    <property type="entry name" value="YcaO_for_S12"/>
    <property type="match status" value="1"/>
</dbReference>
<dbReference type="Pfam" id="PF02624">
    <property type="entry name" value="YcaO"/>
    <property type="match status" value="1"/>
</dbReference>
<dbReference type="InterPro" id="IPR041080">
    <property type="entry name" value="YcaO_C"/>
</dbReference>
<dbReference type="Pfam" id="PF18381">
    <property type="entry name" value="YcaO_C"/>
    <property type="match status" value="1"/>
</dbReference>
<dbReference type="Proteomes" id="UP001575181">
    <property type="component" value="Unassembled WGS sequence"/>
</dbReference>
<sequence>MDQTHLKGKDRPLEATIESLTERLEEAGFAVEEASRLNPVPNVHSVHIRAADAPMLFTNGKGASPKAALASGLGEFVERLANNYFFADFYLGPDAAETEFVHYPHERWFPIPEDNSLPEGLLDETLLAIYDPDGELHAGNLVDTNSGAFSRGICALPYTRQRDGATRWFPVNLIGNLYVSNGMSAGNTPEEAQVQGLAEILERAVKNRIIAEGITPPRVPKAVLDRYPDIRAGIRSLEEAGFGVRVYDASLGGRYPVMNVTLLNPADGSVFASFGAHPTFGIALERALTELLQGRSLEQLDGFRPPTLDMAEVADPQNLELHFIDSSGVVSWDFLGEAPDHPFSDWNLEADNTAERDHLIGLLHEEGFEVFIADYTHLGAYACRILVPGLSEVYPVDELVVNNNNEGARLRPEILSLDQLDRARLDDLYEALETGGHNDYQPVHELIGIVPEPGTLWAELRVGELKARLALALGRAEEALGWVGWCLHTGELPEERARLYSCVHARLEMALADRAPENFDEALAQLHGTETARLAAAMVEGREAFAGMLPAPGSALDGLERHRTLLRAYARLHRVKESPAGIR</sequence>
<dbReference type="InterPro" id="IPR003776">
    <property type="entry name" value="YcaO-like_dom"/>
</dbReference>
<dbReference type="RefSeq" id="WP_373656709.1">
    <property type="nucleotide sequence ID" value="NZ_JBGUAW010000009.1"/>
</dbReference>
<dbReference type="PANTHER" id="PTHR37809:SF1">
    <property type="entry name" value="RIBOSOMAL PROTEIN S12 METHYLTHIOTRANSFERASE ACCESSORY FACTOR YCAO"/>
    <property type="match status" value="1"/>
</dbReference>
<evidence type="ECO:0000313" key="2">
    <source>
        <dbReference type="EMBL" id="MFA9461922.1"/>
    </source>
</evidence>
<keyword evidence="2" id="KW-0689">Ribosomal protein</keyword>
<accession>A0ABV4TX73</accession>
<keyword evidence="3" id="KW-1185">Reference proteome</keyword>
<organism evidence="2 3">
    <name type="scientific">Thiohalorhabdus methylotrophus</name>
    <dbReference type="NCBI Taxonomy" id="3242694"/>
    <lineage>
        <taxon>Bacteria</taxon>
        <taxon>Pseudomonadati</taxon>
        <taxon>Pseudomonadota</taxon>
        <taxon>Gammaproteobacteria</taxon>
        <taxon>Thiohalorhabdales</taxon>
        <taxon>Thiohalorhabdaceae</taxon>
        <taxon>Thiohalorhabdus</taxon>
    </lineage>
</organism>
<keyword evidence="2" id="KW-0687">Ribonucleoprotein</keyword>
<evidence type="ECO:0000259" key="1">
    <source>
        <dbReference type="PROSITE" id="PS51664"/>
    </source>
</evidence>
<dbReference type="EMBL" id="JBGUAW010000009">
    <property type="protein sequence ID" value="MFA9461922.1"/>
    <property type="molecule type" value="Genomic_DNA"/>
</dbReference>
<protein>
    <submittedName>
        <fullName evidence="2">30S ribosomal protein S12 methylthiotransferase accessory factor YcaO</fullName>
    </submittedName>
</protein>
<feature type="domain" description="YcaO" evidence="1">
    <location>
        <begin position="60"/>
        <end position="428"/>
    </location>
</feature>
<gene>
    <name evidence="2" type="primary">ycaO</name>
    <name evidence="2" type="ORF">ACERLL_13945</name>
</gene>